<dbReference type="Proteomes" id="UP000054623">
    <property type="component" value="Unassembled WGS sequence"/>
</dbReference>
<accession>A0A0W1JDZ1</accession>
<organism evidence="3 4">
    <name type="scientific">Desulfitobacterium hafniense</name>
    <name type="common">Desulfitobacterium frappieri</name>
    <dbReference type="NCBI Taxonomy" id="49338"/>
    <lineage>
        <taxon>Bacteria</taxon>
        <taxon>Bacillati</taxon>
        <taxon>Bacillota</taxon>
        <taxon>Clostridia</taxon>
        <taxon>Eubacteriales</taxon>
        <taxon>Desulfitobacteriaceae</taxon>
        <taxon>Desulfitobacterium</taxon>
    </lineage>
</organism>
<keyword evidence="2" id="KW-1133">Transmembrane helix</keyword>
<dbReference type="EMBL" id="LOCK01000072">
    <property type="protein sequence ID" value="KTE89570.1"/>
    <property type="molecule type" value="Genomic_DNA"/>
</dbReference>
<evidence type="ECO:0000313" key="4">
    <source>
        <dbReference type="Proteomes" id="UP000054623"/>
    </source>
</evidence>
<evidence type="ECO:0000313" key="3">
    <source>
        <dbReference type="EMBL" id="KTE89570.1"/>
    </source>
</evidence>
<evidence type="ECO:0000256" key="1">
    <source>
        <dbReference type="SAM" id="MobiDB-lite"/>
    </source>
</evidence>
<comment type="caution">
    <text evidence="3">The sequence shown here is derived from an EMBL/GenBank/DDBJ whole genome shotgun (WGS) entry which is preliminary data.</text>
</comment>
<gene>
    <name evidence="3" type="ORF">AT727_12105</name>
</gene>
<dbReference type="AlphaFoldDB" id="A0A0W1JDZ1"/>
<name>A0A0W1JDZ1_DESHA</name>
<keyword evidence="2" id="KW-0472">Membrane</keyword>
<evidence type="ECO:0000256" key="2">
    <source>
        <dbReference type="SAM" id="Phobius"/>
    </source>
</evidence>
<sequence>MANRFSEYSGHRRFFAMIMMIMLLSAWPAAVYAAGGDGTGPLVNGVFKPLGLTSATLEDGTNVIDHQNVPLQPKFTLHFDKNVVYLIYWSRNKECFHLYDDEEKEVPINVTKIDDTVDFSKRQYIWVEPVEPLKPGTNYRLYVAPDLIAKNGGSLLASTTEGKGLSILFKTAGEKAAAAPALPEPVATGPAATEPAATEPKLPVTEPVATEPDTVKPAATEPEQPAPAPEPIQKSGDANEPVQESGYTPSPQAIFAKYFAWVCLVIIAAWIIYEFLRRQKNRDNRGAGQ</sequence>
<protein>
    <recommendedName>
        <fullName evidence="5">SbsA Ig-like domain-containing protein</fullName>
    </recommendedName>
</protein>
<reference evidence="3 4" key="1">
    <citation type="submission" date="2015-12" db="EMBL/GenBank/DDBJ databases">
        <title>Draft Genome Sequence of Desulfitobacterium hafniense Strain DH, a Sulfate-reducing Bacterium Isolated from Paddy Soils.</title>
        <authorList>
            <person name="Bao P."/>
            <person name="Zhang X."/>
            <person name="Li G."/>
        </authorList>
    </citation>
    <scope>NUCLEOTIDE SEQUENCE [LARGE SCALE GENOMIC DNA]</scope>
    <source>
        <strain evidence="3 4">DH</strain>
    </source>
</reference>
<proteinExistence type="predicted"/>
<dbReference type="RefSeq" id="WP_058492005.1">
    <property type="nucleotide sequence ID" value="NZ_LOCK01000072.1"/>
</dbReference>
<feature type="region of interest" description="Disordered" evidence="1">
    <location>
        <begin position="180"/>
        <end position="246"/>
    </location>
</feature>
<feature type="compositionally biased region" description="Low complexity" evidence="1">
    <location>
        <begin position="180"/>
        <end position="200"/>
    </location>
</feature>
<keyword evidence="2" id="KW-0812">Transmembrane</keyword>
<evidence type="ECO:0008006" key="5">
    <source>
        <dbReference type="Google" id="ProtNLM"/>
    </source>
</evidence>
<feature type="transmembrane region" description="Helical" evidence="2">
    <location>
        <begin position="258"/>
        <end position="276"/>
    </location>
</feature>
<dbReference type="OrthoDB" id="1809419at2"/>